<dbReference type="PROSITE" id="PS50103">
    <property type="entry name" value="ZF_C3H1"/>
    <property type="match status" value="1"/>
</dbReference>
<evidence type="ECO:0000259" key="5">
    <source>
        <dbReference type="PROSITE" id="PS50103"/>
    </source>
</evidence>
<keyword evidence="2 4" id="KW-0863">Zinc-finger</keyword>
<dbReference type="EMBL" id="HBIC01034660">
    <property type="protein sequence ID" value="CAE0288804.1"/>
    <property type="molecule type" value="Transcribed_RNA"/>
</dbReference>
<reference evidence="6" key="1">
    <citation type="submission" date="2021-01" db="EMBL/GenBank/DDBJ databases">
        <authorList>
            <person name="Corre E."/>
            <person name="Pelletier E."/>
            <person name="Niang G."/>
            <person name="Scheremetjew M."/>
            <person name="Finn R."/>
            <person name="Kale V."/>
            <person name="Holt S."/>
            <person name="Cochrane G."/>
            <person name="Meng A."/>
            <person name="Brown T."/>
            <person name="Cohen L."/>
        </authorList>
    </citation>
    <scope>NUCLEOTIDE SEQUENCE</scope>
    <source>
        <strain evidence="6">CCAP 955/1</strain>
    </source>
</reference>
<keyword evidence="3 4" id="KW-0862">Zinc</keyword>
<dbReference type="GO" id="GO:0008270">
    <property type="term" value="F:zinc ion binding"/>
    <property type="evidence" value="ECO:0007669"/>
    <property type="project" value="UniProtKB-KW"/>
</dbReference>
<dbReference type="InterPro" id="IPR000571">
    <property type="entry name" value="Znf_CCCH"/>
</dbReference>
<organism evidence="6">
    <name type="scientific">Spumella elongata</name>
    <dbReference type="NCBI Taxonomy" id="89044"/>
    <lineage>
        <taxon>Eukaryota</taxon>
        <taxon>Sar</taxon>
        <taxon>Stramenopiles</taxon>
        <taxon>Ochrophyta</taxon>
        <taxon>Chrysophyceae</taxon>
        <taxon>Chromulinales</taxon>
        <taxon>Chromulinaceae</taxon>
        <taxon>Spumella</taxon>
    </lineage>
</organism>
<keyword evidence="1 4" id="KW-0479">Metal-binding</keyword>
<dbReference type="InterPro" id="IPR036855">
    <property type="entry name" value="Znf_CCCH_sf"/>
</dbReference>
<dbReference type="SUPFAM" id="SSF90229">
    <property type="entry name" value="CCCH zinc finger"/>
    <property type="match status" value="1"/>
</dbReference>
<dbReference type="AlphaFoldDB" id="A0A7S3H9A4"/>
<name>A0A7S3H9A4_9STRA</name>
<evidence type="ECO:0000256" key="4">
    <source>
        <dbReference type="PROSITE-ProRule" id="PRU00723"/>
    </source>
</evidence>
<feature type="domain" description="C3H1-type" evidence="5">
    <location>
        <begin position="29"/>
        <end position="57"/>
    </location>
</feature>
<evidence type="ECO:0000256" key="2">
    <source>
        <dbReference type="ARBA" id="ARBA00022771"/>
    </source>
</evidence>
<accession>A0A7S3H9A4</accession>
<gene>
    <name evidence="6" type="ORF">SELO1098_LOCUS17647</name>
</gene>
<evidence type="ECO:0000256" key="3">
    <source>
        <dbReference type="ARBA" id="ARBA00022833"/>
    </source>
</evidence>
<evidence type="ECO:0000256" key="1">
    <source>
        <dbReference type="ARBA" id="ARBA00022723"/>
    </source>
</evidence>
<sequence length="380" mass="41390">MNSCSHNQVVPVVGFPRSAFEAVHDESSKFRQLPCRTLISVGVCPYREKCVFLHDPRCVAINAKSITRLKNKNKDDCIADSLYWPAMPRSMVMQYPENEHNHHHQEDAQPHTVQPYCVPVPQQDQYRLHDAAVYSMWMHFVDFCLATASPSATADSAMCYAAVDVATNPYARSKRLPVFRTLCRSQHVPPLPNVREDLQYRRGEYGQGLPTSYQQPPQVPLTYSNQNNNHVQFQSGLSAPVPPQAPVLAGYAAPSARAAAPLQAALFGASAGARTGSSLLSEPLMTVSSVLRSPASPAPLVRRQSASSPVSITEAGALEYDTLNGGFDDAEDLVDVLDLNDDNCGLGLNLGLGGDFASSLPKQQNLAQIGISPMLLQSIF</sequence>
<feature type="zinc finger region" description="C3H1-type" evidence="4">
    <location>
        <begin position="29"/>
        <end position="57"/>
    </location>
</feature>
<protein>
    <recommendedName>
        <fullName evidence="5">C3H1-type domain-containing protein</fullName>
    </recommendedName>
</protein>
<evidence type="ECO:0000313" key="6">
    <source>
        <dbReference type="EMBL" id="CAE0288804.1"/>
    </source>
</evidence>
<proteinExistence type="predicted"/>